<dbReference type="SMART" id="SM00248">
    <property type="entry name" value="ANK"/>
    <property type="match status" value="2"/>
</dbReference>
<evidence type="ECO:0000313" key="4">
    <source>
        <dbReference type="EMBL" id="KAF7502645.1"/>
    </source>
</evidence>
<dbReference type="Pfam" id="PF12796">
    <property type="entry name" value="Ank_2"/>
    <property type="match status" value="1"/>
</dbReference>
<comment type="caution">
    <text evidence="4">The sequence shown here is derived from an EMBL/GenBank/DDBJ whole genome shotgun (WGS) entry which is preliminary data.</text>
</comment>
<accession>A0A8H7DYR6</accession>
<dbReference type="Gene3D" id="1.25.40.20">
    <property type="entry name" value="Ankyrin repeat-containing domain"/>
    <property type="match status" value="1"/>
</dbReference>
<evidence type="ECO:0000256" key="2">
    <source>
        <dbReference type="ARBA" id="ARBA00023043"/>
    </source>
</evidence>
<dbReference type="InterPro" id="IPR036770">
    <property type="entry name" value="Ankyrin_rpt-contain_sf"/>
</dbReference>
<reference evidence="4" key="1">
    <citation type="submission" date="2020-02" db="EMBL/GenBank/DDBJ databases">
        <authorList>
            <person name="Palmer J.M."/>
        </authorList>
    </citation>
    <scope>NUCLEOTIDE SEQUENCE</scope>
    <source>
        <strain evidence="4">EPUS1.4</strain>
        <tissue evidence="4">Thallus</tissue>
    </source>
</reference>
<dbReference type="PANTHER" id="PTHR24189">
    <property type="entry name" value="MYOTROPHIN"/>
    <property type="match status" value="1"/>
</dbReference>
<protein>
    <submittedName>
        <fullName evidence="4">Uncharacterized protein</fullName>
    </submittedName>
</protein>
<dbReference type="AlphaFoldDB" id="A0A8H7DYR6"/>
<dbReference type="InterPro" id="IPR002110">
    <property type="entry name" value="Ankyrin_rpt"/>
</dbReference>
<evidence type="ECO:0000313" key="5">
    <source>
        <dbReference type="Proteomes" id="UP000606974"/>
    </source>
</evidence>
<feature type="repeat" description="ANK" evidence="3">
    <location>
        <begin position="147"/>
        <end position="179"/>
    </location>
</feature>
<keyword evidence="1" id="KW-0677">Repeat</keyword>
<dbReference type="OrthoDB" id="4772757at2759"/>
<evidence type="ECO:0000256" key="3">
    <source>
        <dbReference type="PROSITE-ProRule" id="PRU00023"/>
    </source>
</evidence>
<dbReference type="EMBL" id="JAACFV010000231">
    <property type="protein sequence ID" value="KAF7502645.1"/>
    <property type="molecule type" value="Genomic_DNA"/>
</dbReference>
<proteinExistence type="predicted"/>
<dbReference type="Proteomes" id="UP000606974">
    <property type="component" value="Unassembled WGS sequence"/>
</dbReference>
<dbReference type="PANTHER" id="PTHR24189:SF50">
    <property type="entry name" value="ANKYRIN REPEAT AND SOCS BOX PROTEIN 2"/>
    <property type="match status" value="1"/>
</dbReference>
<dbReference type="InterPro" id="IPR050745">
    <property type="entry name" value="Multifunctional_regulatory"/>
</dbReference>
<evidence type="ECO:0000256" key="1">
    <source>
        <dbReference type="ARBA" id="ARBA00022737"/>
    </source>
</evidence>
<dbReference type="PROSITE" id="PS50297">
    <property type="entry name" value="ANK_REP_REGION"/>
    <property type="match status" value="1"/>
</dbReference>
<keyword evidence="5" id="KW-1185">Reference proteome</keyword>
<sequence length="245" mass="28267">MLGENFLGAQDYWHIGHVITDTSGKSLYDEKGRKKILQLQEEMRNCVAQNSSVDSFHVTVNKQQMEVDLAMFMQEYHEQLIAQLEFFPEESQQQALFHVMLRMTKGQIDGDPETKRTLLHWMAMNGVASLIPKLIEIGFDVNAKDSDHRTPLHLAIISNHFPSVKWLVEHGADLQAQDIRGRLPWSQSLADWDLEADNQERIASKRRIVRFLAHHTDINQVRAKAPRKVLQQLKENPEGDIFMTC</sequence>
<dbReference type="SUPFAM" id="SSF48403">
    <property type="entry name" value="Ankyrin repeat"/>
    <property type="match status" value="1"/>
</dbReference>
<name>A0A8H7DYR6_9EURO</name>
<gene>
    <name evidence="4" type="ORF">GJ744_005399</name>
</gene>
<keyword evidence="2 3" id="KW-0040">ANK repeat</keyword>
<dbReference type="PROSITE" id="PS50088">
    <property type="entry name" value="ANK_REPEAT"/>
    <property type="match status" value="2"/>
</dbReference>
<organism evidence="4 5">
    <name type="scientific">Endocarpon pusillum</name>
    <dbReference type="NCBI Taxonomy" id="364733"/>
    <lineage>
        <taxon>Eukaryota</taxon>
        <taxon>Fungi</taxon>
        <taxon>Dikarya</taxon>
        <taxon>Ascomycota</taxon>
        <taxon>Pezizomycotina</taxon>
        <taxon>Eurotiomycetes</taxon>
        <taxon>Chaetothyriomycetidae</taxon>
        <taxon>Verrucariales</taxon>
        <taxon>Verrucariaceae</taxon>
        <taxon>Endocarpon</taxon>
    </lineage>
</organism>
<feature type="repeat" description="ANK" evidence="3">
    <location>
        <begin position="114"/>
        <end position="146"/>
    </location>
</feature>